<keyword evidence="4" id="KW-1185">Reference proteome</keyword>
<evidence type="ECO:0000313" key="3">
    <source>
        <dbReference type="EMBL" id="EAR82428.2"/>
    </source>
</evidence>
<dbReference type="GeneID" id="7830332"/>
<dbReference type="STRING" id="312017.Q22AV1"/>
<dbReference type="InterPro" id="IPR007379">
    <property type="entry name" value="Tim44-like_dom"/>
</dbReference>
<feature type="region of interest" description="Disordered" evidence="1">
    <location>
        <begin position="294"/>
        <end position="321"/>
    </location>
</feature>
<dbReference type="EMBL" id="GG662461">
    <property type="protein sequence ID" value="EAR82428.2"/>
    <property type="molecule type" value="Genomic_DNA"/>
</dbReference>
<accession>Q22AV1</accession>
<dbReference type="KEGG" id="tet:TTHERM_01151590"/>
<dbReference type="SUPFAM" id="SSF54427">
    <property type="entry name" value="NTF2-like"/>
    <property type="match status" value="1"/>
</dbReference>
<dbReference type="InterPro" id="IPR032710">
    <property type="entry name" value="NTF2-like_dom_sf"/>
</dbReference>
<proteinExistence type="predicted"/>
<name>Q22AV1_TETTS</name>
<feature type="region of interest" description="Disordered" evidence="1">
    <location>
        <begin position="46"/>
        <end position="97"/>
    </location>
</feature>
<feature type="domain" description="Tim44-like" evidence="2">
    <location>
        <begin position="529"/>
        <end position="678"/>
    </location>
</feature>
<dbReference type="RefSeq" id="XP_001030091.2">
    <property type="nucleotide sequence ID" value="XM_001030091.2"/>
</dbReference>
<evidence type="ECO:0000259" key="2">
    <source>
        <dbReference type="Pfam" id="PF04280"/>
    </source>
</evidence>
<organism evidence="3 4">
    <name type="scientific">Tetrahymena thermophila (strain SB210)</name>
    <dbReference type="NCBI Taxonomy" id="312017"/>
    <lineage>
        <taxon>Eukaryota</taxon>
        <taxon>Sar</taxon>
        <taxon>Alveolata</taxon>
        <taxon>Ciliophora</taxon>
        <taxon>Intramacronucleata</taxon>
        <taxon>Oligohymenophorea</taxon>
        <taxon>Hymenostomatida</taxon>
        <taxon>Tetrahymenina</taxon>
        <taxon>Tetrahymenidae</taxon>
        <taxon>Tetrahymena</taxon>
    </lineage>
</organism>
<sequence length="687" mass="82216">MIRKLFQLNLQKVLISGDRLHSKSSLLKKQNYIIQNKLAYQPIYSFSNTGKNDQKDAKKGDDQKAQKQEKQDDKKVQNKENQNETENKTEQDQNEEKMGAKKIYEKINNFNIFQTMDEARDWVERYRIKRLKNLTEKKMAQEIKERAKYDKLTDEERTEMDIAIINQFQSEQEEVDEVDLMYYMYFNQNSILGRIAAKLQMIKCIVFHKKLLEQKMEYYETLMVNLGYNRRLLNQSLPILHNELQKMFHQRLPDYYTMTRWELYKQMKHRLDKQFGKLHVEFEQDQYGNIIYKETEENKQESESKEEETKKDPEEAKEELNNDQIQEKFRQLNQFNTGLAILQDLPEDDMPVKKNTQINNETEALERIRLLNHVGWNRAETIKNFLGQTEAYRRKAYRHHIFCLKDEFDQFMKNKEQVDLSKLSEKERLTMFTVAKFDPKEQMRRKMRLWWLNNQQIFGFGIKSEEDKRRIIIDLSILEEMKKSKEEIQESTSGIKESYNDQMASNATSLYGGAAFLLDNTQKNTKMEQCLEFIRKYDKEFSVEDLEEHVKSTFETVYTAHLKGLIYEVDNIVQEQALGYFRAVWNIWGLQKMKPKFSRIWGTEKPVFSSCEINSSNQPEFNFQIYFQTNHCFVDAKDEKIIKDGSLERIMTNGYQVICIFDETEENADYQWKITSVQVLKKDLLLA</sequence>
<dbReference type="eggNOG" id="ENOG502R2M8">
    <property type="taxonomic scope" value="Eukaryota"/>
</dbReference>
<reference evidence="4" key="1">
    <citation type="journal article" date="2006" name="PLoS Biol.">
        <title>Macronuclear genome sequence of the ciliate Tetrahymena thermophila, a model eukaryote.</title>
        <authorList>
            <person name="Eisen J.A."/>
            <person name="Coyne R.S."/>
            <person name="Wu M."/>
            <person name="Wu D."/>
            <person name="Thiagarajan M."/>
            <person name="Wortman J.R."/>
            <person name="Badger J.H."/>
            <person name="Ren Q."/>
            <person name="Amedeo P."/>
            <person name="Jones K.M."/>
            <person name="Tallon L.J."/>
            <person name="Delcher A.L."/>
            <person name="Salzberg S.L."/>
            <person name="Silva J.C."/>
            <person name="Haas B.J."/>
            <person name="Majoros W.H."/>
            <person name="Farzad M."/>
            <person name="Carlton J.M."/>
            <person name="Smith R.K. Jr."/>
            <person name="Garg J."/>
            <person name="Pearlman R.E."/>
            <person name="Karrer K.M."/>
            <person name="Sun L."/>
            <person name="Manning G."/>
            <person name="Elde N.C."/>
            <person name="Turkewitz A.P."/>
            <person name="Asai D.J."/>
            <person name="Wilkes D.E."/>
            <person name="Wang Y."/>
            <person name="Cai H."/>
            <person name="Collins K."/>
            <person name="Stewart B.A."/>
            <person name="Lee S.R."/>
            <person name="Wilamowska K."/>
            <person name="Weinberg Z."/>
            <person name="Ruzzo W.L."/>
            <person name="Wloga D."/>
            <person name="Gaertig J."/>
            <person name="Frankel J."/>
            <person name="Tsao C.-C."/>
            <person name="Gorovsky M.A."/>
            <person name="Keeling P.J."/>
            <person name="Waller R.F."/>
            <person name="Patron N.J."/>
            <person name="Cherry J.M."/>
            <person name="Stover N.A."/>
            <person name="Krieger C.J."/>
            <person name="del Toro C."/>
            <person name="Ryder H.F."/>
            <person name="Williamson S.C."/>
            <person name="Barbeau R.A."/>
            <person name="Hamilton E.P."/>
            <person name="Orias E."/>
        </authorList>
    </citation>
    <scope>NUCLEOTIDE SEQUENCE [LARGE SCALE GENOMIC DNA]</scope>
    <source>
        <strain evidence="4">SB210</strain>
    </source>
</reference>
<dbReference type="InParanoid" id="Q22AV1"/>
<dbReference type="Pfam" id="PF04280">
    <property type="entry name" value="Tim44"/>
    <property type="match status" value="1"/>
</dbReference>
<dbReference type="AlphaFoldDB" id="Q22AV1"/>
<dbReference type="HOGENOM" id="CLU_284774_0_0_1"/>
<dbReference type="OrthoDB" id="290974at2759"/>
<feature type="compositionally biased region" description="Basic and acidic residues" evidence="1">
    <location>
        <begin position="52"/>
        <end position="97"/>
    </location>
</feature>
<protein>
    <recommendedName>
        <fullName evidence="2">Tim44-like domain-containing protein</fullName>
    </recommendedName>
</protein>
<evidence type="ECO:0000256" key="1">
    <source>
        <dbReference type="SAM" id="MobiDB-lite"/>
    </source>
</evidence>
<evidence type="ECO:0000313" key="4">
    <source>
        <dbReference type="Proteomes" id="UP000009168"/>
    </source>
</evidence>
<gene>
    <name evidence="3" type="ORF">TTHERM_01151590</name>
</gene>
<dbReference type="Proteomes" id="UP000009168">
    <property type="component" value="Unassembled WGS sequence"/>
</dbReference>